<reference evidence="1 2" key="1">
    <citation type="submission" date="2019-07" db="EMBL/GenBank/DDBJ databases">
        <title>The pathways for chlorine oxyanion respiration interact through the shared metabolite chlorate.</title>
        <authorList>
            <person name="Barnum T.P."/>
            <person name="Cheng Y."/>
            <person name="Hill K.A."/>
            <person name="Lucas L.N."/>
            <person name="Carlson H.K."/>
            <person name="Coates J.D."/>
        </authorList>
    </citation>
    <scope>NUCLEOTIDE SEQUENCE [LARGE SCALE GENOMIC DNA]</scope>
    <source>
        <strain evidence="1">UCB</strain>
    </source>
</reference>
<accession>A0A558B949</accession>
<dbReference type="Proteomes" id="UP000319142">
    <property type="component" value="Unassembled WGS sequence"/>
</dbReference>
<evidence type="ECO:0000313" key="2">
    <source>
        <dbReference type="Proteomes" id="UP000319142"/>
    </source>
</evidence>
<dbReference type="EMBL" id="VMRX01000026">
    <property type="protein sequence ID" value="TVT33035.1"/>
    <property type="molecule type" value="Genomic_DNA"/>
</dbReference>
<gene>
    <name evidence="1" type="ORF">FHK81_10235</name>
</gene>
<dbReference type="AlphaFoldDB" id="A0A558B949"/>
<evidence type="ECO:0000313" key="1">
    <source>
        <dbReference type="EMBL" id="TVT33035.1"/>
    </source>
</evidence>
<protein>
    <submittedName>
        <fullName evidence="1">Antitoxin</fullName>
    </submittedName>
</protein>
<dbReference type="InterPro" id="IPR025528">
    <property type="entry name" value="BrnA_antitoxin"/>
</dbReference>
<dbReference type="Pfam" id="PF14384">
    <property type="entry name" value="BrnA_antitoxin"/>
    <property type="match status" value="1"/>
</dbReference>
<comment type="caution">
    <text evidence="1">The sequence shown here is derived from an EMBL/GenBank/DDBJ whole genome shotgun (WGS) entry which is preliminary data.</text>
</comment>
<name>A0A558B949_9GAMM</name>
<organism evidence="1 2">
    <name type="scientific">Marinobacter vinifirmus</name>
    <dbReference type="NCBI Taxonomy" id="355591"/>
    <lineage>
        <taxon>Bacteria</taxon>
        <taxon>Pseudomonadati</taxon>
        <taxon>Pseudomonadota</taxon>
        <taxon>Gammaproteobacteria</taxon>
        <taxon>Pseudomonadales</taxon>
        <taxon>Marinobacteraceae</taxon>
        <taxon>Marinobacter</taxon>
    </lineage>
</organism>
<sequence>MRDEYDFSEAKRNPYAKALKKQITIRVDEDALGYFKALAEELGVPYQSLINLYLRDCAQARRKPDLHWK</sequence>
<dbReference type="RefSeq" id="WP_061330619.1">
    <property type="nucleotide sequence ID" value="NZ_VMRX01000026.1"/>
</dbReference>
<proteinExistence type="predicted"/>